<feature type="transmembrane region" description="Helical" evidence="1">
    <location>
        <begin position="132"/>
        <end position="151"/>
    </location>
</feature>
<sequence length="165" mass="18546">MRGGSLKYQLDKSHLNKMEQQIKQAAKRTRTSFAYFWVLPILLVILGETGGAWVGVYADDVRATYFAETLTILLTASCVPVSLKLFSWVLTKKIDVVSISQALRLYAFWSGVRLALLAVPVLAGFFTYYMMLSNKGVLCALIALTASLFCFPSEERLRKELHINK</sequence>
<dbReference type="EMBL" id="AFBN01000099">
    <property type="protein sequence ID" value="EGF51537.1"/>
    <property type="molecule type" value="Genomic_DNA"/>
</dbReference>
<protein>
    <submittedName>
        <fullName evidence="2">Uncharacterized protein</fullName>
    </submittedName>
</protein>
<dbReference type="eggNOG" id="ENOG5030U3D">
    <property type="taxonomic scope" value="Bacteria"/>
</dbReference>
<dbReference type="STRING" id="763034.HMPREF9446_03452"/>
<keyword evidence="1" id="KW-0812">Transmembrane</keyword>
<proteinExistence type="predicted"/>
<gene>
    <name evidence="2" type="ORF">HMPREF9446_03452</name>
</gene>
<keyword evidence="1" id="KW-0472">Membrane</keyword>
<accession>F3PXF5</accession>
<feature type="transmembrane region" description="Helical" evidence="1">
    <location>
        <begin position="70"/>
        <end position="91"/>
    </location>
</feature>
<comment type="caution">
    <text evidence="2">The sequence shown here is derived from an EMBL/GenBank/DDBJ whole genome shotgun (WGS) entry which is preliminary data.</text>
</comment>
<keyword evidence="3" id="KW-1185">Reference proteome</keyword>
<name>F3PXF5_9BACE</name>
<evidence type="ECO:0000313" key="3">
    <source>
        <dbReference type="Proteomes" id="UP000003416"/>
    </source>
</evidence>
<dbReference type="AlphaFoldDB" id="F3PXF5"/>
<feature type="transmembrane region" description="Helical" evidence="1">
    <location>
        <begin position="33"/>
        <end position="58"/>
    </location>
</feature>
<feature type="transmembrane region" description="Helical" evidence="1">
    <location>
        <begin position="103"/>
        <end position="126"/>
    </location>
</feature>
<evidence type="ECO:0000256" key="1">
    <source>
        <dbReference type="SAM" id="Phobius"/>
    </source>
</evidence>
<keyword evidence="1" id="KW-1133">Transmembrane helix</keyword>
<evidence type="ECO:0000313" key="2">
    <source>
        <dbReference type="EMBL" id="EGF51537.1"/>
    </source>
</evidence>
<dbReference type="Proteomes" id="UP000003416">
    <property type="component" value="Unassembled WGS sequence"/>
</dbReference>
<dbReference type="HOGENOM" id="CLU_136626_0_0_10"/>
<reference evidence="2 3" key="1">
    <citation type="submission" date="2011-02" db="EMBL/GenBank/DDBJ databases">
        <authorList>
            <person name="Weinstock G."/>
            <person name="Sodergren E."/>
            <person name="Clifton S."/>
            <person name="Fulton L."/>
            <person name="Fulton B."/>
            <person name="Courtney L."/>
            <person name="Fronick C."/>
            <person name="Harrison M."/>
            <person name="Strong C."/>
            <person name="Farmer C."/>
            <person name="Delahaunty K."/>
            <person name="Markovic C."/>
            <person name="Hall O."/>
            <person name="Minx P."/>
            <person name="Tomlinson C."/>
            <person name="Mitreva M."/>
            <person name="Hou S."/>
            <person name="Chen J."/>
            <person name="Wollam A."/>
            <person name="Pepin K.H."/>
            <person name="Johnson M."/>
            <person name="Bhonagiri V."/>
            <person name="Zhang X."/>
            <person name="Suruliraj S."/>
            <person name="Warren W."/>
            <person name="Chinwalla A."/>
            <person name="Mardis E.R."/>
            <person name="Wilson R.K."/>
        </authorList>
    </citation>
    <scope>NUCLEOTIDE SEQUENCE [LARGE SCALE GENOMIC DNA]</scope>
    <source>
        <strain evidence="2 3">YIT 12057</strain>
    </source>
</reference>
<organism evidence="2 3">
    <name type="scientific">Bacteroides fluxus YIT 12057</name>
    <dbReference type="NCBI Taxonomy" id="763034"/>
    <lineage>
        <taxon>Bacteria</taxon>
        <taxon>Pseudomonadati</taxon>
        <taxon>Bacteroidota</taxon>
        <taxon>Bacteroidia</taxon>
        <taxon>Bacteroidales</taxon>
        <taxon>Bacteroidaceae</taxon>
        <taxon>Bacteroides</taxon>
    </lineage>
</organism>